<dbReference type="EMBL" id="WPIN01000010">
    <property type="protein sequence ID" value="MVM33350.1"/>
    <property type="molecule type" value="Genomic_DNA"/>
</dbReference>
<organism evidence="1 2">
    <name type="scientific">Spirosoma arboris</name>
    <dbReference type="NCBI Taxonomy" id="2682092"/>
    <lineage>
        <taxon>Bacteria</taxon>
        <taxon>Pseudomonadati</taxon>
        <taxon>Bacteroidota</taxon>
        <taxon>Cytophagia</taxon>
        <taxon>Cytophagales</taxon>
        <taxon>Cytophagaceae</taxon>
        <taxon>Spirosoma</taxon>
    </lineage>
</organism>
<comment type="caution">
    <text evidence="1">The sequence shown here is derived from an EMBL/GenBank/DDBJ whole genome shotgun (WGS) entry which is preliminary data.</text>
</comment>
<reference evidence="1 2" key="1">
    <citation type="submission" date="2019-12" db="EMBL/GenBank/DDBJ databases">
        <title>Spirosoma sp. HMF4905 genome sequencing and assembly.</title>
        <authorList>
            <person name="Kang H."/>
            <person name="Cha I."/>
            <person name="Kim H."/>
            <person name="Joh K."/>
        </authorList>
    </citation>
    <scope>NUCLEOTIDE SEQUENCE [LARGE SCALE GENOMIC DNA]</scope>
    <source>
        <strain evidence="1 2">HMF4905</strain>
    </source>
</reference>
<protein>
    <submittedName>
        <fullName evidence="1">Uncharacterized protein</fullName>
    </submittedName>
</protein>
<dbReference type="Proteomes" id="UP000436006">
    <property type="component" value="Unassembled WGS sequence"/>
</dbReference>
<proteinExistence type="predicted"/>
<gene>
    <name evidence="1" type="ORF">GO755_25140</name>
</gene>
<sequence length="155" mass="17275">MPRIVPCIALLLCLYSCGQRSSQTESATKTDSTKNVSTTETARPDTMCFRQVIGRDSTLLQLVIKDSTVTGELNVLPFEKDRARGPIQGTLTNNQILANWQRSGEGVTQSYAVVFTLKGDAVTWREGERIEKNGKWVLKNPEQGYEYVLMKADCP</sequence>
<dbReference type="AlphaFoldDB" id="A0A7K1SHR0"/>
<evidence type="ECO:0000313" key="1">
    <source>
        <dbReference type="EMBL" id="MVM33350.1"/>
    </source>
</evidence>
<keyword evidence="2" id="KW-1185">Reference proteome</keyword>
<name>A0A7K1SHR0_9BACT</name>
<evidence type="ECO:0000313" key="2">
    <source>
        <dbReference type="Proteomes" id="UP000436006"/>
    </source>
</evidence>
<accession>A0A7K1SHR0</accession>